<dbReference type="RefSeq" id="WP_215579786.1">
    <property type="nucleotide sequence ID" value="NZ_CP073754.1"/>
</dbReference>
<dbReference type="Gene3D" id="1.20.58.220">
    <property type="entry name" value="Phosphate transport system protein phou homolog 2, domain 2"/>
    <property type="match status" value="1"/>
</dbReference>
<proteinExistence type="inferred from homology"/>
<dbReference type="InterPro" id="IPR026022">
    <property type="entry name" value="PhoU_dom"/>
</dbReference>
<accession>A0A975MKI0</accession>
<evidence type="ECO:0000259" key="3">
    <source>
        <dbReference type="Pfam" id="PF01895"/>
    </source>
</evidence>
<organism evidence="4 5">
    <name type="scientific">Methylomonas paludis</name>
    <dbReference type="NCBI Taxonomy" id="1173101"/>
    <lineage>
        <taxon>Bacteria</taxon>
        <taxon>Pseudomonadati</taxon>
        <taxon>Pseudomonadota</taxon>
        <taxon>Gammaproteobacteria</taxon>
        <taxon>Methylococcales</taxon>
        <taxon>Methylococcaceae</taxon>
        <taxon>Methylomonas</taxon>
    </lineage>
</organism>
<evidence type="ECO:0000313" key="5">
    <source>
        <dbReference type="Proteomes" id="UP000676649"/>
    </source>
</evidence>
<reference evidence="4" key="1">
    <citation type="submission" date="2021-04" db="EMBL/GenBank/DDBJ databases">
        <title>Draft genome sequence data of methanotrophic Methylovulum sp. strain S1L and Methylomonas sp. strain S2AM isolated from boreal lake water columns.</title>
        <authorList>
            <person name="Rissanen A.J."/>
            <person name="Mangayil R."/>
            <person name="Svenning M.M."/>
            <person name="Khanongnuch R."/>
        </authorList>
    </citation>
    <scope>NUCLEOTIDE SEQUENCE</scope>
    <source>
        <strain evidence="4">S2AM</strain>
    </source>
</reference>
<dbReference type="Pfam" id="PF01895">
    <property type="entry name" value="PhoU"/>
    <property type="match status" value="1"/>
</dbReference>
<feature type="domain" description="PhoU" evidence="3">
    <location>
        <begin position="28"/>
        <end position="113"/>
    </location>
</feature>
<dbReference type="NCBIfam" id="TIGR02135">
    <property type="entry name" value="phoU_full"/>
    <property type="match status" value="1"/>
</dbReference>
<evidence type="ECO:0000313" key="4">
    <source>
        <dbReference type="EMBL" id="QWF69568.1"/>
    </source>
</evidence>
<dbReference type="EMBL" id="CP073754">
    <property type="protein sequence ID" value="QWF69568.1"/>
    <property type="molecule type" value="Genomic_DNA"/>
</dbReference>
<evidence type="ECO:0000256" key="1">
    <source>
        <dbReference type="ARBA" id="ARBA00008107"/>
    </source>
</evidence>
<keyword evidence="5" id="KW-1185">Reference proteome</keyword>
<gene>
    <name evidence="4" type="primary">phoU</name>
    <name evidence="4" type="ORF">KEF85_09260</name>
</gene>
<keyword evidence="2" id="KW-0592">Phosphate transport</keyword>
<evidence type="ECO:0000256" key="2">
    <source>
        <dbReference type="ARBA" id="ARBA00022592"/>
    </source>
</evidence>
<dbReference type="GO" id="GO:0045936">
    <property type="term" value="P:negative regulation of phosphate metabolic process"/>
    <property type="evidence" value="ECO:0007669"/>
    <property type="project" value="InterPro"/>
</dbReference>
<protein>
    <submittedName>
        <fullName evidence="4">Phosphate signaling complex protein PhoU</fullName>
    </submittedName>
</protein>
<dbReference type="InterPro" id="IPR038078">
    <property type="entry name" value="PhoU-like_sf"/>
</dbReference>
<keyword evidence="2" id="KW-0813">Transport</keyword>
<dbReference type="GO" id="GO:0006817">
    <property type="term" value="P:phosphate ion transport"/>
    <property type="evidence" value="ECO:0007669"/>
    <property type="project" value="UniProtKB-KW"/>
</dbReference>
<dbReference type="SUPFAM" id="SSF109755">
    <property type="entry name" value="PhoU-like"/>
    <property type="match status" value="1"/>
</dbReference>
<dbReference type="PANTHER" id="PTHR42930:SF3">
    <property type="entry name" value="PHOSPHATE-SPECIFIC TRANSPORT SYSTEM ACCESSORY PROTEIN PHOU"/>
    <property type="match status" value="1"/>
</dbReference>
<dbReference type="PANTHER" id="PTHR42930">
    <property type="entry name" value="PHOSPHATE-SPECIFIC TRANSPORT SYSTEM ACCESSORY PROTEIN PHOU"/>
    <property type="match status" value="1"/>
</dbReference>
<comment type="similarity">
    <text evidence="1">Belongs to the PhoU family.</text>
</comment>
<dbReference type="Proteomes" id="UP000676649">
    <property type="component" value="Chromosome"/>
</dbReference>
<sequence length="240" mass="27417">MNIQTENQTPHTLHIYDGELHQLQTLLKQLVELVTFQLDQTLQALHEGDIIKAENVILRDRQVNQYELEIDAEVLIVIARQAPVANDLRTIIATSKIAVELEKIGDQIVEVAKFGLLMFSSKTNIPNPRLMLDMLKMGDSLKVMLNNLSMLVENHDAEVAYNLLAYDKESEQALEDGIKHQLNFIIRDSRMISLGLNIMQMMKSLEHCLECCRNIAEYMILMIKGIDVRHVKIQADLKLS</sequence>
<dbReference type="KEGG" id="mpad:KEF85_09260"/>
<dbReference type="InterPro" id="IPR028366">
    <property type="entry name" value="PhoU"/>
</dbReference>
<dbReference type="GO" id="GO:0030643">
    <property type="term" value="P:intracellular phosphate ion homeostasis"/>
    <property type="evidence" value="ECO:0007669"/>
    <property type="project" value="InterPro"/>
</dbReference>
<dbReference type="AlphaFoldDB" id="A0A975MKI0"/>
<name>A0A975MKI0_9GAMM</name>